<proteinExistence type="predicted"/>
<protein>
    <recommendedName>
        <fullName evidence="2">Fimbrial adhesin MrpH C-terminal domain-containing protein</fullName>
    </recommendedName>
</protein>
<accession>A0A5J6WXG8</accession>
<feature type="signal peptide" evidence="1">
    <location>
        <begin position="1"/>
        <end position="19"/>
    </location>
</feature>
<dbReference type="RefSeq" id="WP_193003921.1">
    <property type="nucleotide sequence ID" value="NZ_CP040449.1"/>
</dbReference>
<dbReference type="KEGG" id="asim:FE240_06940"/>
<dbReference type="Pfam" id="PF24223">
    <property type="entry name" value="MrpH_C"/>
    <property type="match status" value="1"/>
</dbReference>
<dbReference type="InterPro" id="IPR036937">
    <property type="entry name" value="Adhesion_dom_fimbrial_sf"/>
</dbReference>
<dbReference type="AlphaFoldDB" id="A0A5J6WXG8"/>
<evidence type="ECO:0000313" key="4">
    <source>
        <dbReference type="Proteomes" id="UP000594034"/>
    </source>
</evidence>
<dbReference type="GO" id="GO:0007155">
    <property type="term" value="P:cell adhesion"/>
    <property type="evidence" value="ECO:0007669"/>
    <property type="project" value="InterPro"/>
</dbReference>
<dbReference type="Gene3D" id="2.60.40.1090">
    <property type="entry name" value="Fimbrial-type adhesion domain"/>
    <property type="match status" value="1"/>
</dbReference>
<evidence type="ECO:0000259" key="2">
    <source>
        <dbReference type="Pfam" id="PF24223"/>
    </source>
</evidence>
<feature type="domain" description="Fimbrial adhesin MrpH C-terminal" evidence="2">
    <location>
        <begin position="165"/>
        <end position="271"/>
    </location>
</feature>
<dbReference type="InterPro" id="IPR057010">
    <property type="entry name" value="MrpH_C"/>
</dbReference>
<evidence type="ECO:0000256" key="1">
    <source>
        <dbReference type="SAM" id="SignalP"/>
    </source>
</evidence>
<dbReference type="EMBL" id="CP040449">
    <property type="protein sequence ID" value="QFI54453.1"/>
    <property type="molecule type" value="Genomic_DNA"/>
</dbReference>
<dbReference type="Proteomes" id="UP000594034">
    <property type="component" value="Chromosome"/>
</dbReference>
<feature type="chain" id="PRO_5023857567" description="Fimbrial adhesin MrpH C-terminal domain-containing protein" evidence="1">
    <location>
        <begin position="20"/>
        <end position="273"/>
    </location>
</feature>
<organism evidence="3 4">
    <name type="scientific">Aeromonas simiae</name>
    <dbReference type="NCBI Taxonomy" id="218936"/>
    <lineage>
        <taxon>Bacteria</taxon>
        <taxon>Pseudomonadati</taxon>
        <taxon>Pseudomonadota</taxon>
        <taxon>Gammaproteobacteria</taxon>
        <taxon>Aeromonadales</taxon>
        <taxon>Aeromonadaceae</taxon>
        <taxon>Aeromonas</taxon>
    </lineage>
</organism>
<dbReference type="GO" id="GO:0009289">
    <property type="term" value="C:pilus"/>
    <property type="evidence" value="ECO:0007669"/>
    <property type="project" value="InterPro"/>
</dbReference>
<gene>
    <name evidence="3" type="ORF">FE240_06940</name>
</gene>
<name>A0A5J6WXG8_9GAMM</name>
<keyword evidence="4" id="KW-1185">Reference proteome</keyword>
<keyword evidence="1" id="KW-0732">Signal</keyword>
<reference evidence="3 4" key="1">
    <citation type="submission" date="2019-05" db="EMBL/GenBank/DDBJ databases">
        <title>OXA-830, a novel chromosomally encoded expanded-spectrum class D beta-lactamase in Aeromonas simiae.</title>
        <authorList>
            <person name="Zhou W."/>
            <person name="Chen Q."/>
        </authorList>
    </citation>
    <scope>NUCLEOTIDE SEQUENCE [LARGE SCALE GENOMIC DNA]</scope>
    <source>
        <strain evidence="3 4">A6</strain>
    </source>
</reference>
<sequence>MRKTLLLAMLLAITPVAKALVYQWPVISHIEVDPAMWGETTIYFKSHTFNAPSWPDDITYKEALTQVGYRPNQISSSAYGGIIGNLKVGTTNLIKNIVIDTSRKLTTVSQQLTQLIGGSYSAWMPSYQCFFVGGSHYEGWGSAWGGDPYIMYGDCISPPPAGQYCSMENTDLDFNFGYLVSHHVNGKSMTKNVNIYCTSELNFTMRMVTGGSVIHTDSGINANVTLNGESITNKPVINGVKGGNQVSVGVTLAGTPTTTGAFSGSGTLVIAYF</sequence>
<evidence type="ECO:0000313" key="3">
    <source>
        <dbReference type="EMBL" id="QFI54453.1"/>
    </source>
</evidence>